<dbReference type="RefSeq" id="WP_128157843.1">
    <property type="nucleotide sequence ID" value="NZ_JBHSOM010000011.1"/>
</dbReference>
<reference evidence="2" key="2">
    <citation type="submission" date="2019-01" db="EMBL/GenBank/DDBJ databases">
        <title>Sinorhodobacter populi sp. nov. isolated from the symptomatic bark tissue of Populus euramericana canker.</title>
        <authorList>
            <person name="Li Y."/>
        </authorList>
    </citation>
    <scope>NUCLEOTIDE SEQUENCE [LARGE SCALE GENOMIC DNA]</scope>
    <source>
        <strain evidence="2">CGMCC 1.12963</strain>
    </source>
</reference>
<keyword evidence="2" id="KW-1185">Reference proteome</keyword>
<dbReference type="EMBL" id="SAVA01000016">
    <property type="protein sequence ID" value="RWR48032.1"/>
    <property type="molecule type" value="Genomic_DNA"/>
</dbReference>
<sequence>MSVQERFRVSETENPGALAGATGADFEAARFKGEGYRLRAEWARAVWFALDHCHPEDAAQVCAGYLDTLSTGGPALGAPFGTTAGEAMIWAESAPVNELAAYVAAGLDRLRGLALARNARKRLFWAIWKSFSPEDRRAFLAQVNGRGRA</sequence>
<organism evidence="1 2">
    <name type="scientific">Paenirhodobacter huangdaonensis</name>
    <dbReference type="NCBI Taxonomy" id="2501515"/>
    <lineage>
        <taxon>Bacteria</taxon>
        <taxon>Pseudomonadati</taxon>
        <taxon>Pseudomonadota</taxon>
        <taxon>Alphaproteobacteria</taxon>
        <taxon>Rhodobacterales</taxon>
        <taxon>Rhodobacter group</taxon>
        <taxon>Paenirhodobacter</taxon>
    </lineage>
</organism>
<proteinExistence type="predicted"/>
<dbReference type="Proteomes" id="UP000288071">
    <property type="component" value="Unassembled WGS sequence"/>
</dbReference>
<reference evidence="1 2" key="1">
    <citation type="submission" date="2019-01" db="EMBL/GenBank/DDBJ databases">
        <title>Sinorhodobacter populi sp. nov. isolated from the symptomatic bark tissue of Populus euramericana canker.</title>
        <authorList>
            <person name="Xu G."/>
        </authorList>
    </citation>
    <scope>NUCLEOTIDE SEQUENCE [LARGE SCALE GENOMIC DNA]</scope>
    <source>
        <strain evidence="1 2">CGMCC 1.12963</strain>
    </source>
</reference>
<evidence type="ECO:0000313" key="2">
    <source>
        <dbReference type="Proteomes" id="UP000288071"/>
    </source>
</evidence>
<accession>A0A3S3LIS2</accession>
<gene>
    <name evidence="1" type="ORF">EOW66_18725</name>
</gene>
<comment type="caution">
    <text evidence="1">The sequence shown here is derived from an EMBL/GenBank/DDBJ whole genome shotgun (WGS) entry which is preliminary data.</text>
</comment>
<name>A0A3S3LIS2_9RHOB</name>
<evidence type="ECO:0000313" key="1">
    <source>
        <dbReference type="EMBL" id="RWR48032.1"/>
    </source>
</evidence>
<dbReference type="AlphaFoldDB" id="A0A3S3LIS2"/>
<protein>
    <submittedName>
        <fullName evidence="1">Uncharacterized protein</fullName>
    </submittedName>
</protein>